<reference evidence="1" key="1">
    <citation type="journal article" date="2014" name="Front. Microbiol.">
        <title>High frequency of phylogenetically diverse reductive dehalogenase-homologous genes in deep subseafloor sedimentary metagenomes.</title>
        <authorList>
            <person name="Kawai M."/>
            <person name="Futagami T."/>
            <person name="Toyoda A."/>
            <person name="Takaki Y."/>
            <person name="Nishi S."/>
            <person name="Hori S."/>
            <person name="Arai W."/>
            <person name="Tsubouchi T."/>
            <person name="Morono Y."/>
            <person name="Uchiyama I."/>
            <person name="Ito T."/>
            <person name="Fujiyama A."/>
            <person name="Inagaki F."/>
            <person name="Takami H."/>
        </authorList>
    </citation>
    <scope>NUCLEOTIDE SEQUENCE</scope>
    <source>
        <strain evidence="1">Expedition CK06-06</strain>
    </source>
</reference>
<organism evidence="1">
    <name type="scientific">marine sediment metagenome</name>
    <dbReference type="NCBI Taxonomy" id="412755"/>
    <lineage>
        <taxon>unclassified sequences</taxon>
        <taxon>metagenomes</taxon>
        <taxon>ecological metagenomes</taxon>
    </lineage>
</organism>
<protein>
    <submittedName>
        <fullName evidence="1">Uncharacterized protein</fullName>
    </submittedName>
</protein>
<dbReference type="EMBL" id="BARS01017286">
    <property type="protein sequence ID" value="GAF96227.1"/>
    <property type="molecule type" value="Genomic_DNA"/>
</dbReference>
<comment type="caution">
    <text evidence="1">The sequence shown here is derived from an EMBL/GenBank/DDBJ whole genome shotgun (WGS) entry which is preliminary data.</text>
</comment>
<feature type="non-terminal residue" evidence="1">
    <location>
        <position position="1"/>
    </location>
</feature>
<gene>
    <name evidence="1" type="ORF">S01H1_28296</name>
</gene>
<dbReference type="Gene3D" id="3.40.50.10070">
    <property type="entry name" value="TolB, N-terminal domain"/>
    <property type="match status" value="1"/>
</dbReference>
<evidence type="ECO:0000313" key="1">
    <source>
        <dbReference type="EMBL" id="GAF96227.1"/>
    </source>
</evidence>
<sequence length="279" mass="32193">KAEKSIAVLSFKNMSADPEQEYFCEGMAEEIINSLTQIKDLKVAARSSAFTFKGRETDIREIGRKLNVDKILEGSVRKVGNRLRIMAQLINVEDGYHLWSERYDREMEDVFAIQDEITIQIISALKMTFGEQKLRSKRHTDNLEAYHLYLKGRHFWHRRQPASMRKALETYQLAAEKDPSYALAQAGLAWIYCILGLYGLFPQDQAYAKVKEATEQAINLDDSLGDVQIALWSINIFYEWDWKEAERAIKRAIELEPGNVEAHCFYGLLLACMGRRKEA</sequence>
<accession>X0U790</accession>
<name>X0U790_9ZZZZ</name>
<proteinExistence type="predicted"/>
<dbReference type="SUPFAM" id="SSF48452">
    <property type="entry name" value="TPR-like"/>
    <property type="match status" value="1"/>
</dbReference>
<dbReference type="AlphaFoldDB" id="X0U790"/>
<feature type="non-terminal residue" evidence="1">
    <location>
        <position position="279"/>
    </location>
</feature>
<dbReference type="Gene3D" id="1.25.40.10">
    <property type="entry name" value="Tetratricopeptide repeat domain"/>
    <property type="match status" value="1"/>
</dbReference>
<dbReference type="InterPro" id="IPR011990">
    <property type="entry name" value="TPR-like_helical_dom_sf"/>
</dbReference>